<dbReference type="AlphaFoldDB" id="A0A1Q9EG07"/>
<evidence type="ECO:0000313" key="1">
    <source>
        <dbReference type="EMBL" id="OLQ06376.1"/>
    </source>
</evidence>
<reference evidence="1 2" key="1">
    <citation type="submission" date="2016-02" db="EMBL/GenBank/DDBJ databases">
        <title>Genome analysis of coral dinoflagellate symbionts highlights evolutionary adaptations to a symbiotic lifestyle.</title>
        <authorList>
            <person name="Aranda M."/>
            <person name="Li Y."/>
            <person name="Liew Y.J."/>
            <person name="Baumgarten S."/>
            <person name="Simakov O."/>
            <person name="Wilson M."/>
            <person name="Piel J."/>
            <person name="Ashoor H."/>
            <person name="Bougouffa S."/>
            <person name="Bajic V.B."/>
            <person name="Ryu T."/>
            <person name="Ravasi T."/>
            <person name="Bayer T."/>
            <person name="Micklem G."/>
            <person name="Kim H."/>
            <person name="Bhak J."/>
            <person name="Lajeunesse T.C."/>
            <person name="Voolstra C.R."/>
        </authorList>
    </citation>
    <scope>NUCLEOTIDE SEQUENCE [LARGE SCALE GENOMIC DNA]</scope>
    <source>
        <strain evidence="1 2">CCMP2467</strain>
    </source>
</reference>
<dbReference type="Proteomes" id="UP000186817">
    <property type="component" value="Unassembled WGS sequence"/>
</dbReference>
<gene>
    <name evidence="1" type="ORF">AK812_SmicGene10322</name>
</gene>
<sequence>MLEQEANQVAGNLLTPFFTDTLSCKDAAHALGRLAGELSEQMDQEYTALMASIEEIQNLMEAEASTAAAGGELERYLTFPSSDLALWPAVCDEELEAFTVRIEEAIGTSKLEAGHVEVAILAKSASVGDRRRCPRRGGVKIETVDEDEEIKVLAREQQILRTYQAGTSIVSFYEKVESNLPSSAKPSVPARNAP</sequence>
<name>A0A1Q9EG07_SYMMI</name>
<protein>
    <submittedName>
        <fullName evidence="1">Uncharacterized protein</fullName>
    </submittedName>
</protein>
<evidence type="ECO:0000313" key="2">
    <source>
        <dbReference type="Proteomes" id="UP000186817"/>
    </source>
</evidence>
<accession>A0A1Q9EG07</accession>
<dbReference type="OrthoDB" id="469499at2759"/>
<comment type="caution">
    <text evidence="1">The sequence shown here is derived from an EMBL/GenBank/DDBJ whole genome shotgun (WGS) entry which is preliminary data.</text>
</comment>
<keyword evidence="2" id="KW-1185">Reference proteome</keyword>
<dbReference type="EMBL" id="LSRX01000161">
    <property type="protein sequence ID" value="OLQ06376.1"/>
    <property type="molecule type" value="Genomic_DNA"/>
</dbReference>
<organism evidence="1 2">
    <name type="scientific">Symbiodinium microadriaticum</name>
    <name type="common">Dinoflagellate</name>
    <name type="synonym">Zooxanthella microadriatica</name>
    <dbReference type="NCBI Taxonomy" id="2951"/>
    <lineage>
        <taxon>Eukaryota</taxon>
        <taxon>Sar</taxon>
        <taxon>Alveolata</taxon>
        <taxon>Dinophyceae</taxon>
        <taxon>Suessiales</taxon>
        <taxon>Symbiodiniaceae</taxon>
        <taxon>Symbiodinium</taxon>
    </lineage>
</organism>
<proteinExistence type="predicted"/>